<dbReference type="InterPro" id="IPR014748">
    <property type="entry name" value="Enoyl-CoA_hydra_C"/>
</dbReference>
<dbReference type="CDD" id="cd06558">
    <property type="entry name" value="crotonase-like"/>
    <property type="match status" value="1"/>
</dbReference>
<dbReference type="PANTHER" id="PTHR43459">
    <property type="entry name" value="ENOYL-COA HYDRATASE"/>
    <property type="match status" value="1"/>
</dbReference>
<comment type="similarity">
    <text evidence="1">Belongs to the enoyl-CoA hydratase/isomerase family.</text>
</comment>
<dbReference type="NCBIfam" id="NF005804">
    <property type="entry name" value="PRK07659.1"/>
    <property type="match status" value="1"/>
</dbReference>
<proteinExistence type="inferred from homology"/>
<comment type="caution">
    <text evidence="2">The sequence shown here is derived from an EMBL/GenBank/DDBJ whole genome shotgun (WGS) entry which is preliminary data.</text>
</comment>
<dbReference type="EC" id="4.2.1.17" evidence="2"/>
<dbReference type="InterPro" id="IPR001753">
    <property type="entry name" value="Enoyl-CoA_hydra/iso"/>
</dbReference>
<dbReference type="Proteomes" id="UP001595387">
    <property type="component" value="Unassembled WGS sequence"/>
</dbReference>
<protein>
    <submittedName>
        <fullName evidence="2">Enoyl-CoA hydratase</fullName>
        <ecNumber evidence="2">4.2.1.17</ecNumber>
    </submittedName>
</protein>
<evidence type="ECO:0000256" key="1">
    <source>
        <dbReference type="ARBA" id="ARBA00005254"/>
    </source>
</evidence>
<name>A0ABV7A4E3_9BACI</name>
<gene>
    <name evidence="2" type="ORF">ACFODW_06225</name>
</gene>
<dbReference type="RefSeq" id="WP_390304354.1">
    <property type="nucleotide sequence ID" value="NZ_JBHRRZ010000011.1"/>
</dbReference>
<keyword evidence="3" id="KW-1185">Reference proteome</keyword>
<dbReference type="GO" id="GO:0004300">
    <property type="term" value="F:enoyl-CoA hydratase activity"/>
    <property type="evidence" value="ECO:0007669"/>
    <property type="project" value="UniProtKB-EC"/>
</dbReference>
<evidence type="ECO:0000313" key="2">
    <source>
        <dbReference type="EMBL" id="MFC2947937.1"/>
    </source>
</evidence>
<accession>A0ABV7A4E3</accession>
<dbReference type="SUPFAM" id="SSF52096">
    <property type="entry name" value="ClpP/crotonase"/>
    <property type="match status" value="1"/>
</dbReference>
<evidence type="ECO:0000313" key="3">
    <source>
        <dbReference type="Proteomes" id="UP001595387"/>
    </source>
</evidence>
<keyword evidence="2" id="KW-0456">Lyase</keyword>
<organism evidence="2 3">
    <name type="scientific">Virgibacillus sediminis</name>
    <dbReference type="NCBI Taxonomy" id="202260"/>
    <lineage>
        <taxon>Bacteria</taxon>
        <taxon>Bacillati</taxon>
        <taxon>Bacillota</taxon>
        <taxon>Bacilli</taxon>
        <taxon>Bacillales</taxon>
        <taxon>Bacillaceae</taxon>
        <taxon>Virgibacillus</taxon>
    </lineage>
</organism>
<dbReference type="EMBL" id="JBHRRZ010000011">
    <property type="protein sequence ID" value="MFC2947937.1"/>
    <property type="molecule type" value="Genomic_DNA"/>
</dbReference>
<dbReference type="Gene3D" id="3.90.226.10">
    <property type="entry name" value="2-enoyl-CoA Hydratase, Chain A, domain 1"/>
    <property type="match status" value="1"/>
</dbReference>
<dbReference type="InterPro" id="IPR029045">
    <property type="entry name" value="ClpP/crotonase-like_dom_sf"/>
</dbReference>
<dbReference type="Pfam" id="PF00378">
    <property type="entry name" value="ECH_1"/>
    <property type="match status" value="1"/>
</dbReference>
<dbReference type="Gene3D" id="1.10.12.10">
    <property type="entry name" value="Lyase 2-enoyl-coa Hydratase, Chain A, domain 2"/>
    <property type="match status" value="1"/>
</dbReference>
<reference evidence="3" key="1">
    <citation type="journal article" date="2019" name="Int. J. Syst. Evol. Microbiol.">
        <title>The Global Catalogue of Microorganisms (GCM) 10K type strain sequencing project: providing services to taxonomists for standard genome sequencing and annotation.</title>
        <authorList>
            <consortium name="The Broad Institute Genomics Platform"/>
            <consortium name="The Broad Institute Genome Sequencing Center for Infectious Disease"/>
            <person name="Wu L."/>
            <person name="Ma J."/>
        </authorList>
    </citation>
    <scope>NUCLEOTIDE SEQUENCE [LARGE SCALE GENOMIC DNA]</scope>
    <source>
        <strain evidence="3">KCTC 13193</strain>
    </source>
</reference>
<dbReference type="PANTHER" id="PTHR43459:SF1">
    <property type="entry name" value="EG:BACN32G11.4 PROTEIN"/>
    <property type="match status" value="1"/>
</dbReference>
<sequence length="256" mass="28740">MNTVLHESKDNISYIRLNRPERYNALNKEMLDELLEVLEKVERNEDKVVVLSGNGNAFCAGGDIGMMKDFAEKKFFDAVMDTIGKIAMKLYMMPKVVISAVQGSAAGLGLSLALAADYVIAQQEAKLGMMFIGIGLAPDGGGHFFLKERIGVSRAKQFIWGLKQLQAAQAKQLGIVDIVTEKQAGEEAEEFGKKLLETPIQSMIKTKIIYHHRQKDILQSYLDEEHQTQWELRHTKDHQEGVEAFLEKRKPVFTGN</sequence>